<sequence length="188" mass="21292">MSDDRKQRLIWIDCEMTGLVPERDDLLEIAAVVTDAELNILARSPEFAIRQPLAVLEAMDDWNRNTHSRSGLWQRVLESPYTAAQAEAHMIAFLAEWVDANCSPMCGNSIGQDRRFLARLMPRLEAYFHYRNIDVSTLKELCRRWNPALLDGFSKQGAHTALADIEESVAELAYYRRFMGALAGTASS</sequence>
<dbReference type="SMART" id="SM00479">
    <property type="entry name" value="EXOIII"/>
    <property type="match status" value="1"/>
</dbReference>
<dbReference type="InterPro" id="IPR036397">
    <property type="entry name" value="RNaseH_sf"/>
</dbReference>
<dbReference type="HAMAP" id="MF_00045">
    <property type="entry name" value="Oligoribonuclease"/>
    <property type="match status" value="1"/>
</dbReference>
<proteinExistence type="inferred from homology"/>
<evidence type="ECO:0000313" key="9">
    <source>
        <dbReference type="Proteomes" id="UP000632858"/>
    </source>
</evidence>
<evidence type="ECO:0000256" key="6">
    <source>
        <dbReference type="HAMAP-Rule" id="MF_00045"/>
    </source>
</evidence>
<dbReference type="CDD" id="cd06135">
    <property type="entry name" value="Orn"/>
    <property type="match status" value="1"/>
</dbReference>
<dbReference type="GO" id="GO:0005737">
    <property type="term" value="C:cytoplasm"/>
    <property type="evidence" value="ECO:0007669"/>
    <property type="project" value="UniProtKB-SubCell"/>
</dbReference>
<comment type="caution">
    <text evidence="8">The sequence shown here is derived from an EMBL/GenBank/DDBJ whole genome shotgun (WGS) entry which is preliminary data.</text>
</comment>
<evidence type="ECO:0000259" key="7">
    <source>
        <dbReference type="SMART" id="SM00479"/>
    </source>
</evidence>
<accession>A0A917CBR8</accession>
<keyword evidence="3 6" id="KW-0378">Hydrolase</keyword>
<dbReference type="EMBL" id="BMFO01000001">
    <property type="protein sequence ID" value="GGF82049.1"/>
    <property type="molecule type" value="Genomic_DNA"/>
</dbReference>
<evidence type="ECO:0000313" key="8">
    <source>
        <dbReference type="EMBL" id="GGF82049.1"/>
    </source>
</evidence>
<dbReference type="RefSeq" id="WP_188446434.1">
    <property type="nucleotide sequence ID" value="NZ_BMFO01000001.1"/>
</dbReference>
<reference evidence="8" key="1">
    <citation type="journal article" date="2014" name="Int. J. Syst. Evol. Microbiol.">
        <title>Complete genome sequence of Corynebacterium casei LMG S-19264T (=DSM 44701T), isolated from a smear-ripened cheese.</title>
        <authorList>
            <consortium name="US DOE Joint Genome Institute (JGI-PGF)"/>
            <person name="Walter F."/>
            <person name="Albersmeier A."/>
            <person name="Kalinowski J."/>
            <person name="Ruckert C."/>
        </authorList>
    </citation>
    <scope>NUCLEOTIDE SEQUENCE</scope>
    <source>
        <strain evidence="8">CGMCC 1.12726</strain>
    </source>
</reference>
<reference evidence="8" key="2">
    <citation type="submission" date="2020-09" db="EMBL/GenBank/DDBJ databases">
        <authorList>
            <person name="Sun Q."/>
            <person name="Zhou Y."/>
        </authorList>
    </citation>
    <scope>NUCLEOTIDE SEQUENCE</scope>
    <source>
        <strain evidence="8">CGMCC 1.12726</strain>
    </source>
</reference>
<dbReference type="AlphaFoldDB" id="A0A917CBR8"/>
<dbReference type="GO" id="GO:0000175">
    <property type="term" value="F:3'-5'-RNA exonuclease activity"/>
    <property type="evidence" value="ECO:0007669"/>
    <property type="project" value="InterPro"/>
</dbReference>
<feature type="domain" description="Exonuclease" evidence="7">
    <location>
        <begin position="8"/>
        <end position="181"/>
    </location>
</feature>
<dbReference type="GO" id="GO:0003676">
    <property type="term" value="F:nucleic acid binding"/>
    <property type="evidence" value="ECO:0007669"/>
    <property type="project" value="InterPro"/>
</dbReference>
<evidence type="ECO:0000256" key="2">
    <source>
        <dbReference type="ARBA" id="ARBA00022722"/>
    </source>
</evidence>
<dbReference type="Gene3D" id="3.30.420.10">
    <property type="entry name" value="Ribonuclease H-like superfamily/Ribonuclease H"/>
    <property type="match status" value="1"/>
</dbReference>
<dbReference type="InterPro" id="IPR012337">
    <property type="entry name" value="RNaseH-like_sf"/>
</dbReference>
<evidence type="ECO:0000256" key="5">
    <source>
        <dbReference type="ARBA" id="ARBA00070964"/>
    </source>
</evidence>
<comment type="subcellular location">
    <subcellularLocation>
        <location evidence="6">Cytoplasm</location>
    </subcellularLocation>
</comment>
<protein>
    <recommendedName>
        <fullName evidence="5 6">Oligoribonuclease</fullName>
        <ecNumber evidence="6">3.1.-.-</ecNumber>
    </recommendedName>
</protein>
<dbReference type="PANTHER" id="PTHR11046:SF0">
    <property type="entry name" value="OLIGORIBONUCLEASE, MITOCHONDRIAL"/>
    <property type="match status" value="1"/>
</dbReference>
<keyword evidence="9" id="KW-1185">Reference proteome</keyword>
<dbReference type="GO" id="GO:0006259">
    <property type="term" value="P:DNA metabolic process"/>
    <property type="evidence" value="ECO:0007669"/>
    <property type="project" value="UniProtKB-ARBA"/>
</dbReference>
<name>A0A917CBR8_9GAMM</name>
<dbReference type="Proteomes" id="UP000632858">
    <property type="component" value="Unassembled WGS sequence"/>
</dbReference>
<dbReference type="PANTHER" id="PTHR11046">
    <property type="entry name" value="OLIGORIBONUCLEASE, MITOCHONDRIAL"/>
    <property type="match status" value="1"/>
</dbReference>
<organism evidence="8 9">
    <name type="scientific">Arenimonas maotaiensis</name>
    <dbReference type="NCBI Taxonomy" id="1446479"/>
    <lineage>
        <taxon>Bacteria</taxon>
        <taxon>Pseudomonadati</taxon>
        <taxon>Pseudomonadota</taxon>
        <taxon>Gammaproteobacteria</taxon>
        <taxon>Lysobacterales</taxon>
        <taxon>Lysobacteraceae</taxon>
        <taxon>Arenimonas</taxon>
    </lineage>
</organism>
<keyword evidence="2 6" id="KW-0540">Nuclease</keyword>
<evidence type="ECO:0000256" key="3">
    <source>
        <dbReference type="ARBA" id="ARBA00022801"/>
    </source>
</evidence>
<gene>
    <name evidence="6 8" type="primary">orn</name>
    <name evidence="8" type="ORF">GCM10010960_00140</name>
</gene>
<evidence type="ECO:0000256" key="1">
    <source>
        <dbReference type="ARBA" id="ARBA00009921"/>
    </source>
</evidence>
<dbReference type="InterPro" id="IPR013520">
    <property type="entry name" value="Ribonucl_H"/>
</dbReference>
<comment type="function">
    <text evidence="6">3'-to-5' exoribonuclease specific for small oligoribonucleotides.</text>
</comment>
<comment type="similarity">
    <text evidence="1 6">Belongs to the oligoribonuclease family.</text>
</comment>
<dbReference type="FunFam" id="3.30.420.10:FF:000003">
    <property type="entry name" value="Oligoribonuclease"/>
    <property type="match status" value="1"/>
</dbReference>
<dbReference type="NCBIfam" id="NF003765">
    <property type="entry name" value="PRK05359.1"/>
    <property type="match status" value="1"/>
</dbReference>
<feature type="active site" evidence="6">
    <location>
        <position position="130"/>
    </location>
</feature>
<dbReference type="EC" id="3.1.-.-" evidence="6"/>
<dbReference type="InterPro" id="IPR022894">
    <property type="entry name" value="Oligoribonuclease"/>
</dbReference>
<dbReference type="SUPFAM" id="SSF53098">
    <property type="entry name" value="Ribonuclease H-like"/>
    <property type="match status" value="1"/>
</dbReference>
<dbReference type="Pfam" id="PF00929">
    <property type="entry name" value="RNase_T"/>
    <property type="match status" value="1"/>
</dbReference>
<evidence type="ECO:0000256" key="4">
    <source>
        <dbReference type="ARBA" id="ARBA00022839"/>
    </source>
</evidence>
<keyword evidence="4 6" id="KW-0269">Exonuclease</keyword>
<keyword evidence="6" id="KW-0963">Cytoplasm</keyword>